<evidence type="ECO:0000256" key="4">
    <source>
        <dbReference type="ARBA" id="ARBA00022679"/>
    </source>
</evidence>
<evidence type="ECO:0000256" key="2">
    <source>
        <dbReference type="ARBA" id="ARBA00022516"/>
    </source>
</evidence>
<reference evidence="10 11" key="1">
    <citation type="submission" date="2019-02" db="EMBL/GenBank/DDBJ databases">
        <title>Deep-cultivation of Planctomycetes and their phenomic and genomic characterization uncovers novel biology.</title>
        <authorList>
            <person name="Wiegand S."/>
            <person name="Jogler M."/>
            <person name="Boedeker C."/>
            <person name="Pinto D."/>
            <person name="Vollmers J."/>
            <person name="Rivas-Marin E."/>
            <person name="Kohn T."/>
            <person name="Peeters S.H."/>
            <person name="Heuer A."/>
            <person name="Rast P."/>
            <person name="Oberbeckmann S."/>
            <person name="Bunk B."/>
            <person name="Jeske O."/>
            <person name="Meyerdierks A."/>
            <person name="Storesund J.E."/>
            <person name="Kallscheuer N."/>
            <person name="Luecker S."/>
            <person name="Lage O.M."/>
            <person name="Pohl T."/>
            <person name="Merkel B.J."/>
            <person name="Hornburger P."/>
            <person name="Mueller R.-W."/>
            <person name="Bruemmer F."/>
            <person name="Labrenz M."/>
            <person name="Spormann A.M."/>
            <person name="Op den Camp H."/>
            <person name="Overmann J."/>
            <person name="Amann R."/>
            <person name="Jetten M.S.M."/>
            <person name="Mascher T."/>
            <person name="Medema M.H."/>
            <person name="Devos D.P."/>
            <person name="Kaster A.-K."/>
            <person name="Ovreas L."/>
            <person name="Rohde M."/>
            <person name="Galperin M.Y."/>
            <person name="Jogler C."/>
        </authorList>
    </citation>
    <scope>NUCLEOTIDE SEQUENCE [LARGE SCALE GENOMIC DNA]</scope>
    <source>
        <strain evidence="10 11">ElP</strain>
    </source>
</reference>
<dbReference type="GO" id="GO:0009245">
    <property type="term" value="P:lipid A biosynthetic process"/>
    <property type="evidence" value="ECO:0007669"/>
    <property type="project" value="UniProtKB-KW"/>
</dbReference>
<dbReference type="SUPFAM" id="SSF51161">
    <property type="entry name" value="Trimeric LpxA-like enzymes"/>
    <property type="match status" value="1"/>
</dbReference>
<accession>A0A518H8X2</accession>
<keyword evidence="3" id="KW-0441">Lipid A biosynthesis</keyword>
<evidence type="ECO:0000256" key="1">
    <source>
        <dbReference type="ARBA" id="ARBA00022490"/>
    </source>
</evidence>
<keyword evidence="2" id="KW-0444">Lipid biosynthesis</keyword>
<dbReference type="KEGG" id="tpla:ElP_52250"/>
<evidence type="ECO:0000313" key="11">
    <source>
        <dbReference type="Proteomes" id="UP000317835"/>
    </source>
</evidence>
<sequence length="272" mass="29015">MAMQVADTATVDPKAELADEVEIGPYCVVGPGVRIGRGTRLIAHVCMLGPTRVGDRNVFAPFSVIGAEHGDAAHGGRVEIGDENAIREGSSIEAGSGPEGVTRIGSRNRLGPHVAIARDAWIDDEVSLGSGVRLGPMAGVEAFALVTAGVDVHPAATIGEHGFAGGPARICRDVPRYMLVDGSPSRVRCINLIGLRRRGFTRASIRALREAHRLLYRAKLDPNQAALRLVDHGMMTPEIIRLLESLHAQSSGRHGRARDARLRDGEEDRLVA</sequence>
<dbReference type="PANTHER" id="PTHR43480">
    <property type="entry name" value="ACYL-[ACYL-CARRIER-PROTEIN]--UDP-N-ACETYLGLUCOSAMINE O-ACYLTRANSFERASE"/>
    <property type="match status" value="1"/>
</dbReference>
<evidence type="ECO:0000259" key="9">
    <source>
        <dbReference type="Pfam" id="PF13720"/>
    </source>
</evidence>
<dbReference type="PROSITE" id="PS00101">
    <property type="entry name" value="HEXAPEP_TRANSFERASES"/>
    <property type="match status" value="1"/>
</dbReference>
<dbReference type="InterPro" id="IPR018357">
    <property type="entry name" value="Hexapep_transf_CS"/>
</dbReference>
<dbReference type="PIRSF" id="PIRSF000456">
    <property type="entry name" value="UDP-GlcNAc_acltr"/>
    <property type="match status" value="1"/>
</dbReference>
<dbReference type="PANTHER" id="PTHR43480:SF1">
    <property type="entry name" value="ACYL-[ACYL-CARRIER-PROTEIN]--UDP-N-ACETYLGLUCOSAMINE O-ACYLTRANSFERASE, MITOCHONDRIAL-RELATED"/>
    <property type="match status" value="1"/>
</dbReference>
<evidence type="ECO:0000256" key="7">
    <source>
        <dbReference type="ARBA" id="ARBA00023315"/>
    </source>
</evidence>
<dbReference type="EC" id="2.3.1.129" evidence="10"/>
<keyword evidence="7 10" id="KW-0012">Acyltransferase</keyword>
<keyword evidence="4 10" id="KW-0808">Transferase</keyword>
<keyword evidence="1" id="KW-0963">Cytoplasm</keyword>
<dbReference type="GO" id="GO:0016020">
    <property type="term" value="C:membrane"/>
    <property type="evidence" value="ECO:0007669"/>
    <property type="project" value="GOC"/>
</dbReference>
<evidence type="ECO:0000256" key="6">
    <source>
        <dbReference type="ARBA" id="ARBA00023098"/>
    </source>
</evidence>
<dbReference type="Gene3D" id="1.20.1180.10">
    <property type="entry name" value="Udp N-acetylglucosamine O-acyltransferase, C-terminal domain"/>
    <property type="match status" value="1"/>
</dbReference>
<evidence type="ECO:0000256" key="5">
    <source>
        <dbReference type="ARBA" id="ARBA00022737"/>
    </source>
</evidence>
<dbReference type="OrthoDB" id="9807278at2"/>
<dbReference type="GO" id="GO:0008780">
    <property type="term" value="F:acyl-[acyl-carrier-protein]-UDP-N-acetylglucosamine O-acyltransferase activity"/>
    <property type="evidence" value="ECO:0007669"/>
    <property type="project" value="UniProtKB-EC"/>
</dbReference>
<feature type="domain" description="UDP N-acetylglucosamine O-acyltransferase C-terminal" evidence="9">
    <location>
        <begin position="173"/>
        <end position="251"/>
    </location>
</feature>
<feature type="region of interest" description="Disordered" evidence="8">
    <location>
        <begin position="251"/>
        <end position="272"/>
    </location>
</feature>
<gene>
    <name evidence="10" type="primary">lpxA_2</name>
    <name evidence="10" type="ORF">ElP_52250</name>
</gene>
<evidence type="ECO:0000256" key="8">
    <source>
        <dbReference type="SAM" id="MobiDB-lite"/>
    </source>
</evidence>
<dbReference type="Pfam" id="PF13720">
    <property type="entry name" value="Acetyltransf_11"/>
    <property type="match status" value="1"/>
</dbReference>
<name>A0A518H8X2_9BACT</name>
<dbReference type="RefSeq" id="WP_145274888.1">
    <property type="nucleotide sequence ID" value="NZ_CP036426.1"/>
</dbReference>
<dbReference type="InterPro" id="IPR029098">
    <property type="entry name" value="Acetyltransf_C"/>
</dbReference>
<dbReference type="InterPro" id="IPR010137">
    <property type="entry name" value="Lipid_A_LpxA"/>
</dbReference>
<keyword evidence="5" id="KW-0677">Repeat</keyword>
<evidence type="ECO:0000256" key="3">
    <source>
        <dbReference type="ARBA" id="ARBA00022556"/>
    </source>
</evidence>
<dbReference type="EMBL" id="CP036426">
    <property type="protein sequence ID" value="QDV37290.1"/>
    <property type="molecule type" value="Genomic_DNA"/>
</dbReference>
<dbReference type="Proteomes" id="UP000317835">
    <property type="component" value="Chromosome"/>
</dbReference>
<evidence type="ECO:0000313" key="10">
    <source>
        <dbReference type="EMBL" id="QDV37290.1"/>
    </source>
</evidence>
<proteinExistence type="predicted"/>
<feature type="compositionally biased region" description="Basic and acidic residues" evidence="8">
    <location>
        <begin position="257"/>
        <end position="272"/>
    </location>
</feature>
<dbReference type="Gene3D" id="2.160.10.10">
    <property type="entry name" value="Hexapeptide repeat proteins"/>
    <property type="match status" value="1"/>
</dbReference>
<protein>
    <submittedName>
        <fullName evidence="10">Acyl-[acyl-carrier-protein]--UDP-N-acetylglucosamine O-acyltransferase</fullName>
        <ecNumber evidence="10">2.3.1.129</ecNumber>
    </submittedName>
</protein>
<keyword evidence="6" id="KW-0443">Lipid metabolism</keyword>
<dbReference type="AlphaFoldDB" id="A0A518H8X2"/>
<organism evidence="10 11">
    <name type="scientific">Tautonia plasticadhaerens</name>
    <dbReference type="NCBI Taxonomy" id="2527974"/>
    <lineage>
        <taxon>Bacteria</taxon>
        <taxon>Pseudomonadati</taxon>
        <taxon>Planctomycetota</taxon>
        <taxon>Planctomycetia</taxon>
        <taxon>Isosphaerales</taxon>
        <taxon>Isosphaeraceae</taxon>
        <taxon>Tautonia</taxon>
    </lineage>
</organism>
<keyword evidence="11" id="KW-1185">Reference proteome</keyword>
<dbReference type="InterPro" id="IPR011004">
    <property type="entry name" value="Trimer_LpxA-like_sf"/>
</dbReference>
<dbReference type="InterPro" id="IPR037157">
    <property type="entry name" value="Acetyltransf_C_sf"/>
</dbReference>